<dbReference type="InterPro" id="IPR035595">
    <property type="entry name" value="UDP_glycos_trans_CS"/>
</dbReference>
<keyword evidence="2 3" id="KW-0808">Transferase</keyword>
<organism evidence="5 6">
    <name type="scientific">Escallonia herrerae</name>
    <dbReference type="NCBI Taxonomy" id="1293975"/>
    <lineage>
        <taxon>Eukaryota</taxon>
        <taxon>Viridiplantae</taxon>
        <taxon>Streptophyta</taxon>
        <taxon>Embryophyta</taxon>
        <taxon>Tracheophyta</taxon>
        <taxon>Spermatophyta</taxon>
        <taxon>Magnoliopsida</taxon>
        <taxon>eudicotyledons</taxon>
        <taxon>Gunneridae</taxon>
        <taxon>Pentapetalae</taxon>
        <taxon>asterids</taxon>
        <taxon>campanulids</taxon>
        <taxon>Escalloniales</taxon>
        <taxon>Escalloniaceae</taxon>
        <taxon>Escallonia</taxon>
    </lineage>
</organism>
<evidence type="ECO:0000313" key="5">
    <source>
        <dbReference type="EMBL" id="KAK3031631.1"/>
    </source>
</evidence>
<keyword evidence="6" id="KW-1185">Reference proteome</keyword>
<dbReference type="Pfam" id="PF00201">
    <property type="entry name" value="UDPGT"/>
    <property type="match status" value="1"/>
</dbReference>
<dbReference type="Proteomes" id="UP001188597">
    <property type="component" value="Unassembled WGS sequence"/>
</dbReference>
<feature type="non-terminal residue" evidence="5">
    <location>
        <position position="1"/>
    </location>
</feature>
<name>A0AA88WPJ6_9ASTE</name>
<dbReference type="FunFam" id="3.40.50.2000:FF:000027">
    <property type="entry name" value="Glycosyltransferase"/>
    <property type="match status" value="1"/>
</dbReference>
<protein>
    <recommendedName>
        <fullName evidence="4">Glycosyltransferase</fullName>
        <ecNumber evidence="4">2.4.1.-</ecNumber>
    </recommendedName>
</protein>
<dbReference type="EC" id="2.4.1.-" evidence="4"/>
<dbReference type="AlphaFoldDB" id="A0AA88WPJ6"/>
<sequence length="509" mass="56803">NSNGEEWCERARKAMESAQKPHAVCVPYPAQGHISPMLKLAKLLHHKGFHITFVHTEFNYNRLFNSRGPKALAGSPGFRFETIPDGLPTPANPNATQDITELCISTAKNCFVPFRNLLDKLNKPSPLMPEVPPVSCIFSDGLMSFTLQAADEIGVPEVLFWTVSAFSFMCYLHYPHLRERGFSPLKDESCFTNGDMETSIDWIPGTGSIRLRDIPTPIWTVNPKDKLLEYALVEIQRVQKASAIVLNTFDALEYEVLKPLSSMLNRLYTVGPVHLFHNHVADDSTSSIRSNLWKEDASCIKWLEGKEPGSVAYVNFGSITVMTPQQLVEFAWGLANSMQNFLWIIRPDLVMGEQVALPPEFMTEIEGRGLLVSWCDQEQMLNHPSVGGFLTHCGWNSTLESLCAGVPMICWPFFSDQQTNCYCMCRRWGVGIEVGNDVKQEEVEKVVRDLMEGAKGKEMKAKVMEWKKKAEEATSSSGGGSSCMNLDKMVAEVLSCPPGINVIPKVTLS</sequence>
<reference evidence="5" key="1">
    <citation type="submission" date="2022-12" db="EMBL/GenBank/DDBJ databases">
        <title>Draft genome assemblies for two species of Escallonia (Escalloniales).</title>
        <authorList>
            <person name="Chanderbali A."/>
            <person name="Dervinis C."/>
            <person name="Anghel I."/>
            <person name="Soltis D."/>
            <person name="Soltis P."/>
            <person name="Zapata F."/>
        </authorList>
    </citation>
    <scope>NUCLEOTIDE SEQUENCE</scope>
    <source>
        <strain evidence="5">UCBG64.0493</strain>
        <tissue evidence="5">Leaf</tissue>
    </source>
</reference>
<gene>
    <name evidence="5" type="ORF">RJ639_037379</name>
</gene>
<dbReference type="EMBL" id="JAVXUP010000298">
    <property type="protein sequence ID" value="KAK3031631.1"/>
    <property type="molecule type" value="Genomic_DNA"/>
</dbReference>
<evidence type="ECO:0000256" key="3">
    <source>
        <dbReference type="RuleBase" id="RU003718"/>
    </source>
</evidence>
<proteinExistence type="inferred from homology"/>
<dbReference type="FunFam" id="3.40.50.2000:FF:000055">
    <property type="entry name" value="Glycosyltransferase"/>
    <property type="match status" value="1"/>
</dbReference>
<dbReference type="GO" id="GO:0080043">
    <property type="term" value="F:quercetin 3-O-glucosyltransferase activity"/>
    <property type="evidence" value="ECO:0007669"/>
    <property type="project" value="TreeGrafter"/>
</dbReference>
<dbReference type="GO" id="GO:0080044">
    <property type="term" value="F:quercetin 7-O-glucosyltransferase activity"/>
    <property type="evidence" value="ECO:0007669"/>
    <property type="project" value="TreeGrafter"/>
</dbReference>
<evidence type="ECO:0000256" key="1">
    <source>
        <dbReference type="ARBA" id="ARBA00009995"/>
    </source>
</evidence>
<dbReference type="CDD" id="cd03784">
    <property type="entry name" value="GT1_Gtf-like"/>
    <property type="match status" value="1"/>
</dbReference>
<dbReference type="InterPro" id="IPR002213">
    <property type="entry name" value="UDP_glucos_trans"/>
</dbReference>
<dbReference type="Gene3D" id="3.40.50.2000">
    <property type="entry name" value="Glycogen Phosphorylase B"/>
    <property type="match status" value="2"/>
</dbReference>
<comment type="caution">
    <text evidence="5">The sequence shown here is derived from an EMBL/GenBank/DDBJ whole genome shotgun (WGS) entry which is preliminary data.</text>
</comment>
<keyword evidence="3" id="KW-0328">Glycosyltransferase</keyword>
<dbReference type="PANTHER" id="PTHR11926:SF1498">
    <property type="entry name" value="GLYCOSYLTRANSFERASE"/>
    <property type="match status" value="1"/>
</dbReference>
<dbReference type="PROSITE" id="PS00375">
    <property type="entry name" value="UDPGT"/>
    <property type="match status" value="1"/>
</dbReference>
<comment type="similarity">
    <text evidence="1 3">Belongs to the UDP-glycosyltransferase family.</text>
</comment>
<evidence type="ECO:0000256" key="4">
    <source>
        <dbReference type="RuleBase" id="RU362057"/>
    </source>
</evidence>
<dbReference type="PANTHER" id="PTHR11926">
    <property type="entry name" value="GLUCOSYL/GLUCURONOSYL TRANSFERASES"/>
    <property type="match status" value="1"/>
</dbReference>
<evidence type="ECO:0000313" key="6">
    <source>
        <dbReference type="Proteomes" id="UP001188597"/>
    </source>
</evidence>
<accession>A0AA88WPJ6</accession>
<evidence type="ECO:0000256" key="2">
    <source>
        <dbReference type="ARBA" id="ARBA00022679"/>
    </source>
</evidence>
<dbReference type="SUPFAM" id="SSF53756">
    <property type="entry name" value="UDP-Glycosyltransferase/glycogen phosphorylase"/>
    <property type="match status" value="1"/>
</dbReference>